<evidence type="ECO:0000313" key="1">
    <source>
        <dbReference type="EMBL" id="KAH0455025.1"/>
    </source>
</evidence>
<dbReference type="AlphaFoldDB" id="A0AAV7FZ27"/>
<evidence type="ECO:0000313" key="2">
    <source>
        <dbReference type="Proteomes" id="UP000775213"/>
    </source>
</evidence>
<organism evidence="1 2">
    <name type="scientific">Dendrobium chrysotoxum</name>
    <name type="common">Orchid</name>
    <dbReference type="NCBI Taxonomy" id="161865"/>
    <lineage>
        <taxon>Eukaryota</taxon>
        <taxon>Viridiplantae</taxon>
        <taxon>Streptophyta</taxon>
        <taxon>Embryophyta</taxon>
        <taxon>Tracheophyta</taxon>
        <taxon>Spermatophyta</taxon>
        <taxon>Magnoliopsida</taxon>
        <taxon>Liliopsida</taxon>
        <taxon>Asparagales</taxon>
        <taxon>Orchidaceae</taxon>
        <taxon>Epidendroideae</taxon>
        <taxon>Malaxideae</taxon>
        <taxon>Dendrobiinae</taxon>
        <taxon>Dendrobium</taxon>
    </lineage>
</organism>
<sequence>MPKLEPNVLQDLELSLHESLNQTFGRSLSLEQEIVPDLHDENQIHWAEEWRHLETKSPYPPIGVHPFSVATFQDA</sequence>
<protein>
    <submittedName>
        <fullName evidence="1">Uncharacterized protein</fullName>
    </submittedName>
</protein>
<comment type="caution">
    <text evidence="1">The sequence shown here is derived from an EMBL/GenBank/DDBJ whole genome shotgun (WGS) entry which is preliminary data.</text>
</comment>
<gene>
    <name evidence="1" type="ORF">IEQ34_016949</name>
</gene>
<keyword evidence="2" id="KW-1185">Reference proteome</keyword>
<dbReference type="Proteomes" id="UP000775213">
    <property type="component" value="Unassembled WGS sequence"/>
</dbReference>
<reference evidence="1 2" key="1">
    <citation type="journal article" date="2021" name="Hortic Res">
        <title>Chromosome-scale assembly of the Dendrobium chrysotoxum genome enhances the understanding of orchid evolution.</title>
        <authorList>
            <person name="Zhang Y."/>
            <person name="Zhang G.Q."/>
            <person name="Zhang D."/>
            <person name="Liu X.D."/>
            <person name="Xu X.Y."/>
            <person name="Sun W.H."/>
            <person name="Yu X."/>
            <person name="Zhu X."/>
            <person name="Wang Z.W."/>
            <person name="Zhao X."/>
            <person name="Zhong W.Y."/>
            <person name="Chen H."/>
            <person name="Yin W.L."/>
            <person name="Huang T."/>
            <person name="Niu S.C."/>
            <person name="Liu Z.J."/>
        </authorList>
    </citation>
    <scope>NUCLEOTIDE SEQUENCE [LARGE SCALE GENOMIC DNA]</scope>
    <source>
        <strain evidence="1">Lindl</strain>
    </source>
</reference>
<dbReference type="EMBL" id="JAGFBR010000015">
    <property type="protein sequence ID" value="KAH0455025.1"/>
    <property type="molecule type" value="Genomic_DNA"/>
</dbReference>
<proteinExistence type="predicted"/>
<name>A0AAV7FZ27_DENCH</name>
<accession>A0AAV7FZ27</accession>